<evidence type="ECO:0000259" key="1">
    <source>
        <dbReference type="Pfam" id="PF12937"/>
    </source>
</evidence>
<sequence length="483" mass="52525">PQPRRARCAHRPCSSIAAALNQQPACTGGWLSGRRNPSESRRDENDGTSLADEILLFIFATFLEIADLVRCAATCRRWRRLVSGEAAFICSGLRRPGPGGKFLPPLAVGFFYQLGEAATRFVPMASASRRFPVLREPSLSLSTLAGGGLPDSSRIVASRNGLLVVDLRSGKHTRALKFCVYNPMTGAARVLPPLTGKDGVGHFACTVLTADDYQYQVQDGVAITPPPPRLSSPHYRLLVLYNRRDFTAIRSYSSKDGSWSPERRVTGAQLGKRQMRLTRGGVVAGGGSVSYWFTTGAVFELRLDTLEATTVSLPTRGGGARAFTIRNTALGTTPEGRLCVVQFALPFLLPVQGGEQHDTVGAHVFSYGGGGGGAVAGGSIHWIHCRWTPPANQHRRLSPPKLAHQNRVKLQWFCEKSGVIFFTAGEFTDPRGDLYAVRLDTQMVEKVASDEGDGGRWLWGNLYGYEMDQAAYLASLAEPKKED</sequence>
<organism evidence="2 3">
    <name type="scientific">Panicum virgatum</name>
    <name type="common">Blackwell switchgrass</name>
    <dbReference type="NCBI Taxonomy" id="38727"/>
    <lineage>
        <taxon>Eukaryota</taxon>
        <taxon>Viridiplantae</taxon>
        <taxon>Streptophyta</taxon>
        <taxon>Embryophyta</taxon>
        <taxon>Tracheophyta</taxon>
        <taxon>Spermatophyta</taxon>
        <taxon>Magnoliopsida</taxon>
        <taxon>Liliopsida</taxon>
        <taxon>Poales</taxon>
        <taxon>Poaceae</taxon>
        <taxon>PACMAD clade</taxon>
        <taxon>Panicoideae</taxon>
        <taxon>Panicodae</taxon>
        <taxon>Paniceae</taxon>
        <taxon>Panicinae</taxon>
        <taxon>Panicum</taxon>
        <taxon>Panicum sect. Hiantes</taxon>
    </lineage>
</organism>
<dbReference type="InterPro" id="IPR001810">
    <property type="entry name" value="F-box_dom"/>
</dbReference>
<reference evidence="2" key="1">
    <citation type="submission" date="2020-05" db="EMBL/GenBank/DDBJ databases">
        <title>WGS assembly of Panicum virgatum.</title>
        <authorList>
            <person name="Lovell J.T."/>
            <person name="Jenkins J."/>
            <person name="Shu S."/>
            <person name="Juenger T.E."/>
            <person name="Schmutz J."/>
        </authorList>
    </citation>
    <scope>NUCLEOTIDE SEQUENCE</scope>
    <source>
        <strain evidence="2">AP13</strain>
    </source>
</reference>
<protein>
    <recommendedName>
        <fullName evidence="1">F-box domain-containing protein</fullName>
    </recommendedName>
</protein>
<gene>
    <name evidence="2" type="ORF">PVAP13_6KG075100</name>
</gene>
<dbReference type="Proteomes" id="UP000823388">
    <property type="component" value="Chromosome 6K"/>
</dbReference>
<feature type="non-terminal residue" evidence="2">
    <location>
        <position position="1"/>
    </location>
</feature>
<dbReference type="InterPro" id="IPR036047">
    <property type="entry name" value="F-box-like_dom_sf"/>
</dbReference>
<dbReference type="CDD" id="cd09917">
    <property type="entry name" value="F-box_SF"/>
    <property type="match status" value="1"/>
</dbReference>
<dbReference type="AlphaFoldDB" id="A0A8T0R7Y0"/>
<name>A0A8T0R7Y0_PANVG</name>
<evidence type="ECO:0000313" key="2">
    <source>
        <dbReference type="EMBL" id="KAG2581877.1"/>
    </source>
</evidence>
<proteinExistence type="predicted"/>
<dbReference type="EMBL" id="CM029047">
    <property type="protein sequence ID" value="KAG2581877.1"/>
    <property type="molecule type" value="Genomic_DNA"/>
</dbReference>
<keyword evidence="3" id="KW-1185">Reference proteome</keyword>
<comment type="caution">
    <text evidence="2">The sequence shown here is derived from an EMBL/GenBank/DDBJ whole genome shotgun (WGS) entry which is preliminary data.</text>
</comment>
<dbReference type="Pfam" id="PF12937">
    <property type="entry name" value="F-box-like"/>
    <property type="match status" value="1"/>
</dbReference>
<accession>A0A8T0R7Y0</accession>
<dbReference type="PANTHER" id="PTHR36140">
    <property type="entry name" value="F-BOX DOMAIN-CONTAINING PROTEIN-RELATED"/>
    <property type="match status" value="1"/>
</dbReference>
<feature type="domain" description="F-box" evidence="1">
    <location>
        <begin position="52"/>
        <end position="84"/>
    </location>
</feature>
<evidence type="ECO:0000313" key="3">
    <source>
        <dbReference type="Proteomes" id="UP000823388"/>
    </source>
</evidence>
<dbReference type="PANTHER" id="PTHR36140:SF3">
    <property type="entry name" value="F-BOX DOMAIN-CONTAINING PROTEIN"/>
    <property type="match status" value="1"/>
</dbReference>
<dbReference type="Gene3D" id="1.20.1280.50">
    <property type="match status" value="1"/>
</dbReference>
<dbReference type="SUPFAM" id="SSF81383">
    <property type="entry name" value="F-box domain"/>
    <property type="match status" value="1"/>
</dbReference>